<dbReference type="AlphaFoldDB" id="A0A286GYE1"/>
<reference evidence="2 3" key="1">
    <citation type="submission" date="2017-09" db="EMBL/GenBank/DDBJ databases">
        <authorList>
            <person name="Ehlers B."/>
            <person name="Leendertz F.H."/>
        </authorList>
    </citation>
    <scope>NUCLEOTIDE SEQUENCE [LARGE SCALE GENOMIC DNA]</scope>
    <source>
        <strain evidence="2 3">USBA 140</strain>
    </source>
</reference>
<proteinExistence type="predicted"/>
<evidence type="ECO:0000313" key="2">
    <source>
        <dbReference type="EMBL" id="SOE00109.1"/>
    </source>
</evidence>
<gene>
    <name evidence="2" type="ORF">SAMN05421508_11186</name>
</gene>
<protein>
    <recommendedName>
        <fullName evidence="4">YARHG domain-containing protein</fullName>
    </recommendedName>
</protein>
<accession>A0A286GYE1</accession>
<dbReference type="Proteomes" id="UP000219621">
    <property type="component" value="Unassembled WGS sequence"/>
</dbReference>
<evidence type="ECO:0008006" key="4">
    <source>
        <dbReference type="Google" id="ProtNLM"/>
    </source>
</evidence>
<organism evidence="2 3">
    <name type="scientific">Caenispirillum bisanense</name>
    <dbReference type="NCBI Taxonomy" id="414052"/>
    <lineage>
        <taxon>Bacteria</taxon>
        <taxon>Pseudomonadati</taxon>
        <taxon>Pseudomonadota</taxon>
        <taxon>Alphaproteobacteria</taxon>
        <taxon>Rhodospirillales</taxon>
        <taxon>Novispirillaceae</taxon>
        <taxon>Caenispirillum</taxon>
    </lineage>
</organism>
<evidence type="ECO:0000313" key="3">
    <source>
        <dbReference type="Proteomes" id="UP000219621"/>
    </source>
</evidence>
<sequence length="94" mass="10123">MTKTRIAAAALAALLLAPAAAGAAEDVPAPVPPVERLVQLAVVDKITDRTMGHCYTDRKCENIYRNSEMSYGSCSQEKGKGFIPRDSRDCIAVR</sequence>
<keyword evidence="3" id="KW-1185">Reference proteome</keyword>
<evidence type="ECO:0000256" key="1">
    <source>
        <dbReference type="SAM" id="SignalP"/>
    </source>
</evidence>
<dbReference type="RefSeq" id="WP_097281072.1">
    <property type="nucleotide sequence ID" value="NZ_OCNJ01000011.1"/>
</dbReference>
<name>A0A286GYE1_9PROT</name>
<feature type="signal peptide" evidence="1">
    <location>
        <begin position="1"/>
        <end position="23"/>
    </location>
</feature>
<keyword evidence="1" id="KW-0732">Signal</keyword>
<feature type="chain" id="PRO_5012131642" description="YARHG domain-containing protein" evidence="1">
    <location>
        <begin position="24"/>
        <end position="94"/>
    </location>
</feature>
<dbReference type="EMBL" id="OCNJ01000011">
    <property type="protein sequence ID" value="SOE00109.1"/>
    <property type="molecule type" value="Genomic_DNA"/>
</dbReference>